<comment type="similarity">
    <text evidence="1">Belongs to the glycosyltransferase 15 family.</text>
</comment>
<dbReference type="Gene3D" id="3.90.550.10">
    <property type="entry name" value="Spore Coat Polysaccharide Biosynthesis Protein SpsA, Chain A"/>
    <property type="match status" value="1"/>
</dbReference>
<dbReference type="SUPFAM" id="SSF53448">
    <property type="entry name" value="Nucleotide-diphospho-sugar transferases"/>
    <property type="match status" value="1"/>
</dbReference>
<dbReference type="PANTHER" id="PTHR31121">
    <property type="entry name" value="ALPHA-1,2 MANNOSYLTRANSFERASE KTR1"/>
    <property type="match status" value="1"/>
</dbReference>
<organism evidence="4 5">
    <name type="scientific">Tetrabaena socialis</name>
    <dbReference type="NCBI Taxonomy" id="47790"/>
    <lineage>
        <taxon>Eukaryota</taxon>
        <taxon>Viridiplantae</taxon>
        <taxon>Chlorophyta</taxon>
        <taxon>core chlorophytes</taxon>
        <taxon>Chlorophyceae</taxon>
        <taxon>CS clade</taxon>
        <taxon>Chlamydomonadales</taxon>
        <taxon>Tetrabaenaceae</taxon>
        <taxon>Tetrabaena</taxon>
    </lineage>
</organism>
<proteinExistence type="inferred from homology"/>
<reference evidence="4 5" key="1">
    <citation type="journal article" date="2017" name="Mol. Biol. Evol.">
        <title>The 4-celled Tetrabaena socialis nuclear genome reveals the essential components for genetic control of cell number at the origin of multicellularity in the volvocine lineage.</title>
        <authorList>
            <person name="Featherston J."/>
            <person name="Arakaki Y."/>
            <person name="Hanschen E.R."/>
            <person name="Ferris P.J."/>
            <person name="Michod R.E."/>
            <person name="Olson B.J.S.C."/>
            <person name="Nozaki H."/>
            <person name="Durand P.M."/>
        </authorList>
    </citation>
    <scope>NUCLEOTIDE SEQUENCE [LARGE SCALE GENOMIC DNA]</scope>
    <source>
        <strain evidence="4 5">NIES-571</strain>
    </source>
</reference>
<evidence type="ECO:0000256" key="1">
    <source>
        <dbReference type="ARBA" id="ARBA00007677"/>
    </source>
</evidence>
<dbReference type="AlphaFoldDB" id="A0A2J8AAL1"/>
<keyword evidence="2 4" id="KW-0808">Transferase</keyword>
<dbReference type="GO" id="GO:0000032">
    <property type="term" value="P:cell wall mannoprotein biosynthetic process"/>
    <property type="evidence" value="ECO:0007669"/>
    <property type="project" value="TreeGrafter"/>
</dbReference>
<dbReference type="Pfam" id="PF01793">
    <property type="entry name" value="Glyco_transf_15"/>
    <property type="match status" value="1"/>
</dbReference>
<evidence type="ECO:0000256" key="3">
    <source>
        <dbReference type="SAM" id="SignalP"/>
    </source>
</evidence>
<dbReference type="OrthoDB" id="439943at2759"/>
<accession>A0A2J8AAL1</accession>
<dbReference type="InterPro" id="IPR002685">
    <property type="entry name" value="Glyco_trans_15"/>
</dbReference>
<dbReference type="GO" id="GO:0006487">
    <property type="term" value="P:protein N-linked glycosylation"/>
    <property type="evidence" value="ECO:0007669"/>
    <property type="project" value="TreeGrafter"/>
</dbReference>
<evidence type="ECO:0000313" key="5">
    <source>
        <dbReference type="Proteomes" id="UP000236333"/>
    </source>
</evidence>
<dbReference type="GO" id="GO:0000026">
    <property type="term" value="F:alpha-1,2-mannosyltransferase activity"/>
    <property type="evidence" value="ECO:0007669"/>
    <property type="project" value="TreeGrafter"/>
</dbReference>
<dbReference type="GO" id="GO:0005794">
    <property type="term" value="C:Golgi apparatus"/>
    <property type="evidence" value="ECO:0007669"/>
    <property type="project" value="TreeGrafter"/>
</dbReference>
<gene>
    <name evidence="4" type="ORF">TSOC_003825</name>
</gene>
<dbReference type="Proteomes" id="UP000236333">
    <property type="component" value="Unassembled WGS sequence"/>
</dbReference>
<comment type="caution">
    <text evidence="4">The sequence shown here is derived from an EMBL/GenBank/DDBJ whole genome shotgun (WGS) entry which is preliminary data.</text>
</comment>
<keyword evidence="3" id="KW-0732">Signal</keyword>
<protein>
    <submittedName>
        <fullName evidence="4">Putative mannosyltransferase KTR3</fullName>
    </submittedName>
</protein>
<dbReference type="EMBL" id="PGGS01000085">
    <property type="protein sequence ID" value="PNH09566.1"/>
    <property type="molecule type" value="Genomic_DNA"/>
</dbReference>
<feature type="signal peptide" evidence="3">
    <location>
        <begin position="1"/>
        <end position="38"/>
    </location>
</feature>
<keyword evidence="4" id="KW-0328">Glycosyltransferase</keyword>
<dbReference type="InterPro" id="IPR029044">
    <property type="entry name" value="Nucleotide-diphossugar_trans"/>
</dbReference>
<dbReference type="GO" id="GO:0016020">
    <property type="term" value="C:membrane"/>
    <property type="evidence" value="ECO:0007669"/>
    <property type="project" value="InterPro"/>
</dbReference>
<sequence>MKPIPLAPPRSRARRPLAGPRLALLLALSLCALRRIMSTQQSSSGRLRARQWHEEPLGKDCCARAAACSMREFAAARQRCAKASAAVVYVAQNARQDKNYGRDSRSLLERSLDALHANLLPWSGPADVLVFNEGDFGAQDVAGLSANRSTLFFVRLHPSVWHTPKHLNEADLPTWVDGLSLGIGYRHMMRWYSLFIFEYMERLGYEWLLRLDEDSMILSPISYNLFQFMERGGKEYGFRLQQIEGEQSLGFPEAVAAHMVAEGLEPTFLFEDCDPPDMSGLNSRGARNLSFAGMEVSSVY</sequence>
<feature type="chain" id="PRO_5014443527" evidence="3">
    <location>
        <begin position="39"/>
        <end position="300"/>
    </location>
</feature>
<evidence type="ECO:0000313" key="4">
    <source>
        <dbReference type="EMBL" id="PNH09566.1"/>
    </source>
</evidence>
<name>A0A2J8AAL1_9CHLO</name>
<dbReference type="PANTHER" id="PTHR31121:SF6">
    <property type="entry name" value="ALPHA-1,2 MANNOSYLTRANSFERASE KTR1"/>
    <property type="match status" value="1"/>
</dbReference>
<keyword evidence="5" id="KW-1185">Reference proteome</keyword>
<evidence type="ECO:0000256" key="2">
    <source>
        <dbReference type="ARBA" id="ARBA00022679"/>
    </source>
</evidence>